<accession>A0A5N4DRY2</accession>
<proteinExistence type="predicted"/>
<evidence type="ECO:0000256" key="6">
    <source>
        <dbReference type="ARBA" id="ARBA00055254"/>
    </source>
</evidence>
<dbReference type="Pfam" id="PF00412">
    <property type="entry name" value="LIM"/>
    <property type="match status" value="1"/>
</dbReference>
<evidence type="ECO:0000256" key="2">
    <source>
        <dbReference type="ARBA" id="ARBA00022723"/>
    </source>
</evidence>
<dbReference type="FunFam" id="2.10.110.10:FF:000054">
    <property type="entry name" value="Cysteine-rich protein 1"/>
    <property type="match status" value="1"/>
</dbReference>
<organism evidence="10 11">
    <name type="scientific">Camelus dromedarius</name>
    <name type="common">Dromedary</name>
    <name type="synonym">Arabian camel</name>
    <dbReference type="NCBI Taxonomy" id="9838"/>
    <lineage>
        <taxon>Eukaryota</taxon>
        <taxon>Metazoa</taxon>
        <taxon>Chordata</taxon>
        <taxon>Craniata</taxon>
        <taxon>Vertebrata</taxon>
        <taxon>Euteleostomi</taxon>
        <taxon>Mammalia</taxon>
        <taxon>Eutheria</taxon>
        <taxon>Laurasiatheria</taxon>
        <taxon>Artiodactyla</taxon>
        <taxon>Tylopoda</taxon>
        <taxon>Camelidae</taxon>
        <taxon>Camelus</taxon>
    </lineage>
</organism>
<dbReference type="EMBL" id="JWIN03000009">
    <property type="protein sequence ID" value="KAB1273875.1"/>
    <property type="molecule type" value="Genomic_DNA"/>
</dbReference>
<dbReference type="InterPro" id="IPR001781">
    <property type="entry name" value="Znf_LIM"/>
</dbReference>
<dbReference type="GO" id="GO:0010468">
    <property type="term" value="P:regulation of gene expression"/>
    <property type="evidence" value="ECO:0007669"/>
    <property type="project" value="TreeGrafter"/>
</dbReference>
<evidence type="ECO:0000256" key="4">
    <source>
        <dbReference type="ARBA" id="ARBA00022990"/>
    </source>
</evidence>
<comment type="function">
    <text evidence="6">Seems to have a role in zinc absorption and may function as an intracellular zinc transport protein.</text>
</comment>
<evidence type="ECO:0000256" key="1">
    <source>
        <dbReference type="ARBA" id="ARBA00022481"/>
    </source>
</evidence>
<evidence type="ECO:0000313" key="10">
    <source>
        <dbReference type="EMBL" id="KAB1273875.1"/>
    </source>
</evidence>
<dbReference type="STRING" id="9838.ENSCDRP00005013699"/>
<keyword evidence="5 8" id="KW-0440">LIM domain</keyword>
<dbReference type="PANTHER" id="PTHR46074:SF3">
    <property type="entry name" value="CYSTEINE-RICH PROTEIN 1"/>
    <property type="match status" value="1"/>
</dbReference>
<dbReference type="SUPFAM" id="SSF57716">
    <property type="entry name" value="Glucocorticoid receptor-like (DNA-binding domain)"/>
    <property type="match status" value="2"/>
</dbReference>
<keyword evidence="3 8" id="KW-0862">Zinc</keyword>
<keyword evidence="1" id="KW-0488">Methylation</keyword>
<dbReference type="GO" id="GO:0008630">
    <property type="term" value="P:intrinsic apoptotic signaling pathway in response to DNA damage"/>
    <property type="evidence" value="ECO:0007669"/>
    <property type="project" value="TreeGrafter"/>
</dbReference>
<dbReference type="AlphaFoldDB" id="A0A5N4DRY2"/>
<keyword evidence="2 8" id="KW-0479">Metal-binding</keyword>
<dbReference type="Proteomes" id="UP000299084">
    <property type="component" value="Unassembled WGS sequence"/>
</dbReference>
<evidence type="ECO:0000313" key="11">
    <source>
        <dbReference type="Proteomes" id="UP000299084"/>
    </source>
</evidence>
<protein>
    <recommendedName>
        <fullName evidence="7">Cysteine-rich protein 1</fullName>
    </recommendedName>
</protein>
<dbReference type="GO" id="GO:0008270">
    <property type="term" value="F:zinc ion binding"/>
    <property type="evidence" value="ECO:0007669"/>
    <property type="project" value="TreeGrafter"/>
</dbReference>
<evidence type="ECO:0000256" key="3">
    <source>
        <dbReference type="ARBA" id="ARBA00022833"/>
    </source>
</evidence>
<keyword evidence="4" id="KW-0007">Acetylation</keyword>
<reference evidence="10 11" key="1">
    <citation type="journal article" date="2019" name="Mol. Ecol. Resour.">
        <title>Improving Illumina assemblies with Hi-C and long reads: an example with the North African dromedary.</title>
        <authorList>
            <person name="Elbers J.P."/>
            <person name="Rogers M.F."/>
            <person name="Perelman P.L."/>
            <person name="Proskuryakova A.A."/>
            <person name="Serdyukova N.A."/>
            <person name="Johnson W.E."/>
            <person name="Horin P."/>
            <person name="Corander J."/>
            <person name="Murphy D."/>
            <person name="Burger P.A."/>
        </authorList>
    </citation>
    <scope>NUCLEOTIDE SEQUENCE [LARGE SCALE GENOMIC DNA]</scope>
    <source>
        <strain evidence="10">Drom800</strain>
        <tissue evidence="10">Blood</tissue>
    </source>
</reference>
<evidence type="ECO:0000259" key="9">
    <source>
        <dbReference type="PROSITE" id="PS50023"/>
    </source>
</evidence>
<sequence length="79" mass="8960">MPKCPKCDKEVYFAEWVTCLGKDWHRPCLKCEKCGKMLTSGGHAEHEGKPYCNHPYYAAMFGPKGFGRGGGEIWECEDE</sequence>
<dbReference type="SMART" id="SM00132">
    <property type="entry name" value="LIM"/>
    <property type="match status" value="1"/>
</dbReference>
<feature type="non-terminal residue" evidence="10">
    <location>
        <position position="79"/>
    </location>
</feature>
<evidence type="ECO:0000256" key="5">
    <source>
        <dbReference type="ARBA" id="ARBA00023038"/>
    </source>
</evidence>
<dbReference type="PROSITE" id="PS50023">
    <property type="entry name" value="LIM_DOMAIN_2"/>
    <property type="match status" value="1"/>
</dbReference>
<evidence type="ECO:0000256" key="7">
    <source>
        <dbReference type="ARBA" id="ARBA00072537"/>
    </source>
</evidence>
<dbReference type="PROSITE" id="PS00478">
    <property type="entry name" value="LIM_DOMAIN_1"/>
    <property type="match status" value="1"/>
</dbReference>
<evidence type="ECO:0000256" key="8">
    <source>
        <dbReference type="PROSITE-ProRule" id="PRU00125"/>
    </source>
</evidence>
<dbReference type="Gene3D" id="2.10.110.10">
    <property type="entry name" value="Cysteine Rich Protein"/>
    <property type="match status" value="1"/>
</dbReference>
<keyword evidence="11" id="KW-1185">Reference proteome</keyword>
<feature type="domain" description="LIM zinc-binding" evidence="9">
    <location>
        <begin position="2"/>
        <end position="63"/>
    </location>
</feature>
<comment type="caution">
    <text evidence="10">The sequence shown here is derived from an EMBL/GenBank/DDBJ whole genome shotgun (WGS) entry which is preliminary data.</text>
</comment>
<name>A0A5N4DRY2_CAMDR</name>
<dbReference type="PANTHER" id="PTHR46074">
    <property type="entry name" value="CYSTEINE-RICH PROTEIN CRIP FAMILY MEMBER"/>
    <property type="match status" value="1"/>
</dbReference>
<gene>
    <name evidence="10" type="ORF">Cadr_000012380</name>
</gene>